<dbReference type="InterPro" id="IPR025241">
    <property type="entry name" value="DUF4190"/>
</dbReference>
<feature type="domain" description="DUF4190" evidence="3">
    <location>
        <begin position="88"/>
        <end position="138"/>
    </location>
</feature>
<accession>A0ABM9MC17</accession>
<dbReference type="EMBL" id="OY726395">
    <property type="protein sequence ID" value="CAJ1581525.1"/>
    <property type="molecule type" value="Genomic_DNA"/>
</dbReference>
<evidence type="ECO:0000256" key="1">
    <source>
        <dbReference type="SAM" id="MobiDB-lite"/>
    </source>
</evidence>
<feature type="compositionally biased region" description="Polar residues" evidence="1">
    <location>
        <begin position="151"/>
        <end position="172"/>
    </location>
</feature>
<feature type="region of interest" description="Disordered" evidence="1">
    <location>
        <begin position="202"/>
        <end position="225"/>
    </location>
</feature>
<dbReference type="Gene3D" id="3.40.1000.70">
    <property type="entry name" value="PknH-like extracellular domain"/>
    <property type="match status" value="1"/>
</dbReference>
<feature type="compositionally biased region" description="Low complexity" evidence="1">
    <location>
        <begin position="1"/>
        <end position="13"/>
    </location>
</feature>
<dbReference type="Pfam" id="PF13828">
    <property type="entry name" value="DUF4190"/>
    <property type="match status" value="1"/>
</dbReference>
<feature type="transmembrane region" description="Helical" evidence="2">
    <location>
        <begin position="85"/>
        <end position="111"/>
    </location>
</feature>
<name>A0ABM9MC17_9MYCO</name>
<feature type="domain" description="PknH-like extracellular" evidence="4">
    <location>
        <begin position="185"/>
        <end position="367"/>
    </location>
</feature>
<dbReference type="InterPro" id="IPR038232">
    <property type="entry name" value="PknH-like_Extracell_sf"/>
</dbReference>
<evidence type="ECO:0000259" key="4">
    <source>
        <dbReference type="Pfam" id="PF14032"/>
    </source>
</evidence>
<evidence type="ECO:0000256" key="2">
    <source>
        <dbReference type="SAM" id="Phobius"/>
    </source>
</evidence>
<feature type="compositionally biased region" description="Pro residues" evidence="1">
    <location>
        <begin position="14"/>
        <end position="36"/>
    </location>
</feature>
<keyword evidence="2" id="KW-1133">Transmembrane helix</keyword>
<feature type="region of interest" description="Disordered" evidence="1">
    <location>
        <begin position="150"/>
        <end position="183"/>
    </location>
</feature>
<evidence type="ECO:0000313" key="6">
    <source>
        <dbReference type="Proteomes" id="UP001190466"/>
    </source>
</evidence>
<organism evidence="5 6">
    <name type="scientific">[Mycobacterium] wendilense</name>
    <dbReference type="NCBI Taxonomy" id="3064284"/>
    <lineage>
        <taxon>Bacteria</taxon>
        <taxon>Bacillati</taxon>
        <taxon>Actinomycetota</taxon>
        <taxon>Actinomycetes</taxon>
        <taxon>Mycobacteriales</taxon>
        <taxon>Mycobacteriaceae</taxon>
        <taxon>Mycolicibacter</taxon>
    </lineage>
</organism>
<dbReference type="InterPro" id="IPR026954">
    <property type="entry name" value="PknH-like_Extracell"/>
</dbReference>
<sequence length="370" mass="37658">MTYGNYNPGGPEYTGPPGPQYPYGPPPSGVPYPSEQPYPEYGPYGPPPGSGVYPPYPPGPGGYPPPYPGGPGGPPPYPPAQTNSLATLSIVFAFVFAPVGAVLGHLALGQIARTGERGRDRALIGVTLSYALIAVAVVGLTLSLIMASGPRDTSSVTATSPDGVVSPTQPTQPRAPGTRRPLPAAQPVLLSLEEVRSLLDMPGLSETQSGSGGGSGDAEGDADASPAECVGAVAPGIDTVYDRSGAVGFQRSSFSDTSSATMVEQLAAEFPTAAAARDFIAENRAQWRECAGKTFTVTSSGGTLTWEIGTPGGTADRVTLDNTIATGPGVPQGRIMAVRGKTVIEVSLVSPLVADEAGSLADRILARIPS</sequence>
<protein>
    <submittedName>
        <fullName evidence="5">Sensor domain-containing protein</fullName>
    </submittedName>
</protein>
<feature type="compositionally biased region" description="Pro residues" evidence="1">
    <location>
        <begin position="44"/>
        <end position="57"/>
    </location>
</feature>
<keyword evidence="6" id="KW-1185">Reference proteome</keyword>
<reference evidence="5 6" key="1">
    <citation type="submission" date="2023-08" db="EMBL/GenBank/DDBJ databases">
        <authorList>
            <person name="Folkvardsen B D."/>
            <person name="Norman A."/>
        </authorList>
    </citation>
    <scope>NUCLEOTIDE SEQUENCE [LARGE SCALE GENOMIC DNA]</scope>
    <source>
        <strain evidence="5 6">Mu0050</strain>
    </source>
</reference>
<keyword evidence="2" id="KW-0812">Transmembrane</keyword>
<dbReference type="Pfam" id="PF14032">
    <property type="entry name" value="PknH_C"/>
    <property type="match status" value="1"/>
</dbReference>
<proteinExistence type="predicted"/>
<evidence type="ECO:0000259" key="3">
    <source>
        <dbReference type="Pfam" id="PF13828"/>
    </source>
</evidence>
<keyword evidence="2" id="KW-0472">Membrane</keyword>
<evidence type="ECO:0000313" key="5">
    <source>
        <dbReference type="EMBL" id="CAJ1581525.1"/>
    </source>
</evidence>
<feature type="region of interest" description="Disordered" evidence="1">
    <location>
        <begin position="1"/>
        <end position="57"/>
    </location>
</feature>
<gene>
    <name evidence="5" type="ORF">MU0050_001584</name>
</gene>
<feature type="transmembrane region" description="Helical" evidence="2">
    <location>
        <begin position="123"/>
        <end position="147"/>
    </location>
</feature>
<dbReference type="Proteomes" id="UP001190466">
    <property type="component" value="Chromosome"/>
</dbReference>